<evidence type="ECO:0000256" key="1">
    <source>
        <dbReference type="SAM" id="Phobius"/>
    </source>
</evidence>
<gene>
    <name evidence="2" type="ORF">SAMN05421779_106246</name>
</gene>
<feature type="transmembrane region" description="Helical" evidence="1">
    <location>
        <begin position="41"/>
        <end position="61"/>
    </location>
</feature>
<dbReference type="Proteomes" id="UP000185678">
    <property type="component" value="Unassembled WGS sequence"/>
</dbReference>
<evidence type="ECO:0000313" key="3">
    <source>
        <dbReference type="Proteomes" id="UP000185678"/>
    </source>
</evidence>
<dbReference type="STRING" id="80876.SAMN05421779_106246"/>
<dbReference type="RefSeq" id="WP_076401543.1">
    <property type="nucleotide sequence ID" value="NZ_FTOA01000006.1"/>
</dbReference>
<name>A0A1N7PDG4_9PROT</name>
<sequence>MTFLKTLLLVGIACIGTLSAGLIIALVEHLEATSLGGWGNFLNGIGTIGIFLVTLVGSIFLPSRIEEKRLDFARREQNRKLRFDVAQDTFVAFNKAYASLRRIRSPMSSFKIEDIDKYSGVSGTARLKLEIMKEEAPKWQRLDELEHIFEAIFDDTKPFVEFRMAIIKVHGSLSMLAYENVSSGRDEGEKNFYRELQADMWEGRGKPDPILPAVDAAFERIKQICIPEIRQDGNGTSPPNVGP</sequence>
<reference evidence="2 3" key="1">
    <citation type="submission" date="2017-01" db="EMBL/GenBank/DDBJ databases">
        <authorList>
            <person name="Mah S.A."/>
            <person name="Swanson W.J."/>
            <person name="Moy G.W."/>
            <person name="Vacquier V.D."/>
        </authorList>
    </citation>
    <scope>NUCLEOTIDE SEQUENCE [LARGE SCALE GENOMIC DNA]</scope>
    <source>
        <strain evidence="2 3">DSM 11589</strain>
    </source>
</reference>
<protein>
    <submittedName>
        <fullName evidence="2">Uncharacterized protein</fullName>
    </submittedName>
</protein>
<evidence type="ECO:0000313" key="2">
    <source>
        <dbReference type="EMBL" id="SIT08685.1"/>
    </source>
</evidence>
<proteinExistence type="predicted"/>
<dbReference type="OrthoDB" id="7595370at2"/>
<dbReference type="AlphaFoldDB" id="A0A1N7PDG4"/>
<keyword evidence="1" id="KW-0472">Membrane</keyword>
<accession>A0A1N7PDG4</accession>
<organism evidence="2 3">
    <name type="scientific">Insolitispirillum peregrinum</name>
    <dbReference type="NCBI Taxonomy" id="80876"/>
    <lineage>
        <taxon>Bacteria</taxon>
        <taxon>Pseudomonadati</taxon>
        <taxon>Pseudomonadota</taxon>
        <taxon>Alphaproteobacteria</taxon>
        <taxon>Rhodospirillales</taxon>
        <taxon>Novispirillaceae</taxon>
        <taxon>Insolitispirillum</taxon>
    </lineage>
</organism>
<keyword evidence="1" id="KW-0812">Transmembrane</keyword>
<dbReference type="EMBL" id="FTOA01000006">
    <property type="protein sequence ID" value="SIT08685.1"/>
    <property type="molecule type" value="Genomic_DNA"/>
</dbReference>
<keyword evidence="3" id="KW-1185">Reference proteome</keyword>
<keyword evidence="1" id="KW-1133">Transmembrane helix</keyword>